<accession>A0A195CAC7</accession>
<feature type="region of interest" description="Disordered" evidence="1">
    <location>
        <begin position="456"/>
        <end position="475"/>
    </location>
</feature>
<dbReference type="EMBL" id="KQ978081">
    <property type="protein sequence ID" value="KYM97141.1"/>
    <property type="molecule type" value="Genomic_DNA"/>
</dbReference>
<protein>
    <submittedName>
        <fullName evidence="2">Uncharacterized protein</fullName>
    </submittedName>
</protein>
<feature type="region of interest" description="Disordered" evidence="1">
    <location>
        <begin position="309"/>
        <end position="332"/>
    </location>
</feature>
<reference evidence="2 3" key="1">
    <citation type="submission" date="2016-03" db="EMBL/GenBank/DDBJ databases">
        <title>Cyphomyrmex costatus WGS genome.</title>
        <authorList>
            <person name="Nygaard S."/>
            <person name="Hu H."/>
            <person name="Boomsma J."/>
            <person name="Zhang G."/>
        </authorList>
    </citation>
    <scope>NUCLEOTIDE SEQUENCE [LARGE SCALE GENOMIC DNA]</scope>
    <source>
        <strain evidence="2">MS0001</strain>
        <tissue evidence="2">Whole body</tissue>
    </source>
</reference>
<proteinExistence type="predicted"/>
<feature type="compositionally biased region" description="Polar residues" evidence="1">
    <location>
        <begin position="877"/>
        <end position="889"/>
    </location>
</feature>
<feature type="compositionally biased region" description="Basic and acidic residues" evidence="1">
    <location>
        <begin position="29"/>
        <end position="42"/>
    </location>
</feature>
<feature type="compositionally biased region" description="Basic residues" evidence="1">
    <location>
        <begin position="1"/>
        <end position="15"/>
    </location>
</feature>
<name>A0A195CAC7_9HYME</name>
<evidence type="ECO:0000313" key="3">
    <source>
        <dbReference type="Proteomes" id="UP000078542"/>
    </source>
</evidence>
<dbReference type="AlphaFoldDB" id="A0A195CAC7"/>
<organism evidence="2 3">
    <name type="scientific">Cyphomyrmex costatus</name>
    <dbReference type="NCBI Taxonomy" id="456900"/>
    <lineage>
        <taxon>Eukaryota</taxon>
        <taxon>Metazoa</taxon>
        <taxon>Ecdysozoa</taxon>
        <taxon>Arthropoda</taxon>
        <taxon>Hexapoda</taxon>
        <taxon>Insecta</taxon>
        <taxon>Pterygota</taxon>
        <taxon>Neoptera</taxon>
        <taxon>Endopterygota</taxon>
        <taxon>Hymenoptera</taxon>
        <taxon>Apocrita</taxon>
        <taxon>Aculeata</taxon>
        <taxon>Formicoidea</taxon>
        <taxon>Formicidae</taxon>
        <taxon>Myrmicinae</taxon>
        <taxon>Cyphomyrmex</taxon>
    </lineage>
</organism>
<feature type="compositionally biased region" description="Polar residues" evidence="1">
    <location>
        <begin position="656"/>
        <end position="666"/>
    </location>
</feature>
<dbReference type="STRING" id="456900.A0A195CAC7"/>
<feature type="compositionally biased region" description="Pro residues" evidence="1">
    <location>
        <begin position="670"/>
        <end position="699"/>
    </location>
</feature>
<gene>
    <name evidence="2" type="ORF">ALC62_12249</name>
</gene>
<sequence>MTRRRHKRSQKKAKFPKVQESSQKNVRARFFDRRNKDKETSDVSHPYQCSPESVLFESPHVDTLCGNKLSPEIISKQPRTKLESFKNDSKIESAARMMEQSSPISSKYCESKFQNYDFKHDTKYINDYSNLENRGHRRDAIKSIASDSFDLTKKYSFCLSSLSNKINNATNRTADVTHDEGSSNTVNEEAYRNISRSAIFRSNLLSQSRNDDDHLCIFANVPESANFNEQRSPSSNQRDDHYSIFETMNDCYLLDKTLSMNDNLMREMNSYLQDEQSSTIIVNKLETDCISESPHFEILCETDERSELRKSVGGSDDGLRNNSGKNKRRTSSDNKKFDVVLEKIGERLTANWREFRKIFAYLRRVQNRKTRDDDAVESSEYLLHKYRRFPYISASTLSLPSMFCTSTSPRRLNHHESGECERSKSLKREARNREIPPEPTTPRIGLMKRCRRTTLTFEDEDEGETASHRQPATRADIMDPLSEMKKDEERSLLLDLSSFYEMRPQNDQDSRFPESTTTSNIEISGRDCPNDSLQKTEYHWNGSRNHQAPQMGYKKLQQKLIVSPLSSSWAKKFDHLVETMRSEKETLHVMSERMTRLSEDFDQIRTNTETTLNALTTNVNIFRETSKKMTEDNTAMLLELKKLRETLEESRLKSSQQIPLPTSCPSQFHPLPPPSPPPPPPPPSPPPPPPPPPPSPLPLSFPSKAHTTESKPSIPPPPPLLPSVSLQSQMPLILPTTPNSSRSSKNRTPTRKCSTPLYNRPRITVEDLLKVTLKKAPQTIKENRRNTVPGPRGPVVSLEMLRNVKLKSAKRKSNDQSGRSPRNGRIVKNRIASNINLSPILTGSEGNLERILRRVNLNRPRRLLSSSSSFTREKSLETLTYSQSQSTLE</sequence>
<feature type="region of interest" description="Disordered" evidence="1">
    <location>
        <begin position="1"/>
        <end position="46"/>
    </location>
</feature>
<evidence type="ECO:0000256" key="1">
    <source>
        <dbReference type="SAM" id="MobiDB-lite"/>
    </source>
</evidence>
<feature type="compositionally biased region" description="Polar residues" evidence="1">
    <location>
        <begin position="513"/>
        <end position="522"/>
    </location>
</feature>
<feature type="region of interest" description="Disordered" evidence="1">
    <location>
        <begin position="806"/>
        <end position="825"/>
    </location>
</feature>
<feature type="compositionally biased region" description="Low complexity" evidence="1">
    <location>
        <begin position="722"/>
        <end position="732"/>
    </location>
</feature>
<keyword evidence="3" id="KW-1185">Reference proteome</keyword>
<evidence type="ECO:0000313" key="2">
    <source>
        <dbReference type="EMBL" id="KYM97141.1"/>
    </source>
</evidence>
<feature type="region of interest" description="Disordered" evidence="1">
    <location>
        <begin position="408"/>
        <end position="444"/>
    </location>
</feature>
<feature type="region of interest" description="Disordered" evidence="1">
    <location>
        <begin position="867"/>
        <end position="889"/>
    </location>
</feature>
<feature type="region of interest" description="Disordered" evidence="1">
    <location>
        <begin position="504"/>
        <end position="530"/>
    </location>
</feature>
<dbReference type="Proteomes" id="UP000078542">
    <property type="component" value="Unassembled WGS sequence"/>
</dbReference>
<feature type="region of interest" description="Disordered" evidence="1">
    <location>
        <begin position="648"/>
        <end position="757"/>
    </location>
</feature>
<feature type="compositionally biased region" description="Basic and acidic residues" evidence="1">
    <location>
        <begin position="414"/>
        <end position="436"/>
    </location>
</feature>